<dbReference type="EMBL" id="KV417549">
    <property type="protein sequence ID" value="KZP21248.1"/>
    <property type="molecule type" value="Genomic_DNA"/>
</dbReference>
<dbReference type="STRING" id="436010.A0A166JVA5"/>
<name>A0A166JVA5_9AGAM</name>
<reference evidence="1 2" key="1">
    <citation type="journal article" date="2016" name="Mol. Biol. Evol.">
        <title>Comparative Genomics of Early-Diverging Mushroom-Forming Fungi Provides Insights into the Origins of Lignocellulose Decay Capabilities.</title>
        <authorList>
            <person name="Nagy L.G."/>
            <person name="Riley R."/>
            <person name="Tritt A."/>
            <person name="Adam C."/>
            <person name="Daum C."/>
            <person name="Floudas D."/>
            <person name="Sun H."/>
            <person name="Yadav J.S."/>
            <person name="Pangilinan J."/>
            <person name="Larsson K.H."/>
            <person name="Matsuura K."/>
            <person name="Barry K."/>
            <person name="Labutti K."/>
            <person name="Kuo R."/>
            <person name="Ohm R.A."/>
            <person name="Bhattacharya S.S."/>
            <person name="Shirouzu T."/>
            <person name="Yoshinaga Y."/>
            <person name="Martin F.M."/>
            <person name="Grigoriev I.V."/>
            <person name="Hibbett D.S."/>
        </authorList>
    </citation>
    <scope>NUCLEOTIDE SEQUENCE [LARGE SCALE GENOMIC DNA]</scope>
    <source>
        <strain evidence="1 2">CBS 109695</strain>
    </source>
</reference>
<accession>A0A166JVA5</accession>
<organism evidence="1 2">
    <name type="scientific">Athelia psychrophila</name>
    <dbReference type="NCBI Taxonomy" id="1759441"/>
    <lineage>
        <taxon>Eukaryota</taxon>
        <taxon>Fungi</taxon>
        <taxon>Dikarya</taxon>
        <taxon>Basidiomycota</taxon>
        <taxon>Agaricomycotina</taxon>
        <taxon>Agaricomycetes</taxon>
        <taxon>Agaricomycetidae</taxon>
        <taxon>Atheliales</taxon>
        <taxon>Atheliaceae</taxon>
        <taxon>Athelia</taxon>
    </lineage>
</organism>
<protein>
    <submittedName>
        <fullName evidence="1">Uncharacterized protein</fullName>
    </submittedName>
</protein>
<dbReference type="AlphaFoldDB" id="A0A166JVA5"/>
<gene>
    <name evidence="1" type="ORF">FIBSPDRAFT_741058</name>
</gene>
<evidence type="ECO:0000313" key="2">
    <source>
        <dbReference type="Proteomes" id="UP000076532"/>
    </source>
</evidence>
<dbReference type="OrthoDB" id="3247294at2759"/>
<proteinExistence type="predicted"/>
<evidence type="ECO:0000313" key="1">
    <source>
        <dbReference type="EMBL" id="KZP21248.1"/>
    </source>
</evidence>
<keyword evidence="2" id="KW-1185">Reference proteome</keyword>
<dbReference type="Proteomes" id="UP000076532">
    <property type="component" value="Unassembled WGS sequence"/>
</dbReference>
<sequence>MCWKKIQTLAAPSFIDYIEWYWLPQKDLWSVVSQKNHTVFEQNDTNMLVEAWHHLLKGKMLEGTQNQQLDHLIWVLLHKCVPYFVHRHWCQQFGFEGPDLEAQQ</sequence>